<keyword evidence="1" id="KW-0269">Exonuclease</keyword>
<dbReference type="SUPFAM" id="SSF56219">
    <property type="entry name" value="DNase I-like"/>
    <property type="match status" value="1"/>
</dbReference>
<dbReference type="VEuPathDB" id="FungiDB:PDIP_36640"/>
<dbReference type="EMBL" id="CP060775">
    <property type="protein sequence ID" value="QQK42526.1"/>
    <property type="molecule type" value="Genomic_DNA"/>
</dbReference>
<organism evidence="1 2">
    <name type="scientific">Penicillium digitatum</name>
    <name type="common">Green mold</name>
    <dbReference type="NCBI Taxonomy" id="36651"/>
    <lineage>
        <taxon>Eukaryota</taxon>
        <taxon>Fungi</taxon>
        <taxon>Dikarya</taxon>
        <taxon>Ascomycota</taxon>
        <taxon>Pezizomycotina</taxon>
        <taxon>Eurotiomycetes</taxon>
        <taxon>Eurotiomycetidae</taxon>
        <taxon>Eurotiales</taxon>
        <taxon>Aspergillaceae</taxon>
        <taxon>Penicillium</taxon>
    </lineage>
</organism>
<sequence length="204" mass="22030">MDNNAPARTSMMSWKKDTLLPTRFALGPVWRIAFPSRFQRDGLVCDLFILSSTDAASTTRVRLANVHLDSLAINPSHRPQQLSIVSSFLQSAGCGLVAGDFNPNLDEDAVLVDTNGLTDALGSSASRGTWGYMGADGKQRFPPNRMDRVALLGLKACGIEMLEARRVEQDIESQLPNPSRLGLQLRSGAITTGCFALLPLGGEQ</sequence>
<keyword evidence="1" id="KW-0255">Endonuclease</keyword>
<dbReference type="KEGG" id="pdp:PDIP_36640"/>
<dbReference type="Proteomes" id="UP000595662">
    <property type="component" value="Chromosome 2"/>
</dbReference>
<evidence type="ECO:0000313" key="1">
    <source>
        <dbReference type="EMBL" id="QQK42526.1"/>
    </source>
</evidence>
<evidence type="ECO:0000313" key="2">
    <source>
        <dbReference type="Proteomes" id="UP000595662"/>
    </source>
</evidence>
<proteinExistence type="predicted"/>
<keyword evidence="1" id="KW-0540">Nuclease</keyword>
<dbReference type="RefSeq" id="XP_014535496.1">
    <property type="nucleotide sequence ID" value="XM_014680010.1"/>
</dbReference>
<dbReference type="GeneID" id="26231982"/>
<dbReference type="AlphaFoldDB" id="A0A7T7BJX3"/>
<dbReference type="Gene3D" id="3.60.10.10">
    <property type="entry name" value="Endonuclease/exonuclease/phosphatase"/>
    <property type="match status" value="1"/>
</dbReference>
<keyword evidence="1" id="KW-0378">Hydrolase</keyword>
<gene>
    <name evidence="1" type="ORF">Pdw03_6427</name>
</gene>
<dbReference type="GO" id="GO:0004527">
    <property type="term" value="F:exonuclease activity"/>
    <property type="evidence" value="ECO:0007669"/>
    <property type="project" value="UniProtKB-KW"/>
</dbReference>
<dbReference type="GO" id="GO:0004519">
    <property type="term" value="F:endonuclease activity"/>
    <property type="evidence" value="ECO:0007669"/>
    <property type="project" value="UniProtKB-KW"/>
</dbReference>
<dbReference type="InterPro" id="IPR036691">
    <property type="entry name" value="Endo/exonu/phosph_ase_sf"/>
</dbReference>
<protein>
    <submittedName>
        <fullName evidence="1">Endonuclease/exonuclease/phosphatase</fullName>
    </submittedName>
</protein>
<name>A0A7T7BJX3_PENDI</name>
<reference evidence="1 2" key="1">
    <citation type="submission" date="2020-08" db="EMBL/GenBank/DDBJ databases">
        <title>The completed genome sequence of the pathogenic ascomycete fungus Penicillium digitatum.</title>
        <authorList>
            <person name="Wang M."/>
        </authorList>
    </citation>
    <scope>NUCLEOTIDE SEQUENCE [LARGE SCALE GENOMIC DNA]</scope>
    <source>
        <strain evidence="1 2">PdW03</strain>
    </source>
</reference>
<dbReference type="OMA" id="QECTIPH"/>
<accession>A0A7T7BJX3</accession>